<feature type="region of interest" description="Disordered" evidence="1">
    <location>
        <begin position="1"/>
        <end position="63"/>
    </location>
</feature>
<organism evidence="2 3">
    <name type="scientific">Podospora aff. communis PSN243</name>
    <dbReference type="NCBI Taxonomy" id="3040156"/>
    <lineage>
        <taxon>Eukaryota</taxon>
        <taxon>Fungi</taxon>
        <taxon>Dikarya</taxon>
        <taxon>Ascomycota</taxon>
        <taxon>Pezizomycotina</taxon>
        <taxon>Sordariomycetes</taxon>
        <taxon>Sordariomycetidae</taxon>
        <taxon>Sordariales</taxon>
        <taxon>Podosporaceae</taxon>
        <taxon>Podospora</taxon>
    </lineage>
</organism>
<proteinExistence type="predicted"/>
<reference evidence="2" key="1">
    <citation type="journal article" date="2023" name="Mol. Phylogenet. Evol.">
        <title>Genome-scale phylogeny and comparative genomics of the fungal order Sordariales.</title>
        <authorList>
            <person name="Hensen N."/>
            <person name="Bonometti L."/>
            <person name="Westerberg I."/>
            <person name="Brannstrom I.O."/>
            <person name="Guillou S."/>
            <person name="Cros-Aarteil S."/>
            <person name="Calhoun S."/>
            <person name="Haridas S."/>
            <person name="Kuo A."/>
            <person name="Mondo S."/>
            <person name="Pangilinan J."/>
            <person name="Riley R."/>
            <person name="LaButti K."/>
            <person name="Andreopoulos B."/>
            <person name="Lipzen A."/>
            <person name="Chen C."/>
            <person name="Yan M."/>
            <person name="Daum C."/>
            <person name="Ng V."/>
            <person name="Clum A."/>
            <person name="Steindorff A."/>
            <person name="Ohm R.A."/>
            <person name="Martin F."/>
            <person name="Silar P."/>
            <person name="Natvig D.O."/>
            <person name="Lalanne C."/>
            <person name="Gautier V."/>
            <person name="Ament-Velasquez S.L."/>
            <person name="Kruys A."/>
            <person name="Hutchinson M.I."/>
            <person name="Powell A.J."/>
            <person name="Barry K."/>
            <person name="Miller A.N."/>
            <person name="Grigoriev I.V."/>
            <person name="Debuchy R."/>
            <person name="Gladieux P."/>
            <person name="Hiltunen Thoren M."/>
            <person name="Johannesson H."/>
        </authorList>
    </citation>
    <scope>NUCLEOTIDE SEQUENCE</scope>
    <source>
        <strain evidence="2">PSN243</strain>
    </source>
</reference>
<feature type="compositionally biased region" description="Low complexity" evidence="1">
    <location>
        <begin position="400"/>
        <end position="409"/>
    </location>
</feature>
<dbReference type="EMBL" id="MU865963">
    <property type="protein sequence ID" value="KAK4445706.1"/>
    <property type="molecule type" value="Genomic_DNA"/>
</dbReference>
<evidence type="ECO:0000313" key="3">
    <source>
        <dbReference type="Proteomes" id="UP001321760"/>
    </source>
</evidence>
<comment type="caution">
    <text evidence="2">The sequence shown here is derived from an EMBL/GenBank/DDBJ whole genome shotgun (WGS) entry which is preliminary data.</text>
</comment>
<evidence type="ECO:0000256" key="1">
    <source>
        <dbReference type="SAM" id="MobiDB-lite"/>
    </source>
</evidence>
<name>A0AAV9GB49_9PEZI</name>
<protein>
    <submittedName>
        <fullName evidence="2">Uncharacterized protein</fullName>
    </submittedName>
</protein>
<gene>
    <name evidence="2" type="ORF">QBC34DRAFT_428872</name>
</gene>
<dbReference type="Proteomes" id="UP001321760">
    <property type="component" value="Unassembled WGS sequence"/>
</dbReference>
<reference evidence="2" key="2">
    <citation type="submission" date="2023-05" db="EMBL/GenBank/DDBJ databases">
        <authorList>
            <consortium name="Lawrence Berkeley National Laboratory"/>
            <person name="Steindorff A."/>
            <person name="Hensen N."/>
            <person name="Bonometti L."/>
            <person name="Westerberg I."/>
            <person name="Brannstrom I.O."/>
            <person name="Guillou S."/>
            <person name="Cros-Aarteil S."/>
            <person name="Calhoun S."/>
            <person name="Haridas S."/>
            <person name="Kuo A."/>
            <person name="Mondo S."/>
            <person name="Pangilinan J."/>
            <person name="Riley R."/>
            <person name="Labutti K."/>
            <person name="Andreopoulos B."/>
            <person name="Lipzen A."/>
            <person name="Chen C."/>
            <person name="Yanf M."/>
            <person name="Daum C."/>
            <person name="Ng V."/>
            <person name="Clum A."/>
            <person name="Ohm R."/>
            <person name="Martin F."/>
            <person name="Silar P."/>
            <person name="Natvig D."/>
            <person name="Lalanne C."/>
            <person name="Gautier V."/>
            <person name="Ament-Velasquez S.L."/>
            <person name="Kruys A."/>
            <person name="Hutchinson M.I."/>
            <person name="Powell A.J."/>
            <person name="Barry K."/>
            <person name="Miller A.N."/>
            <person name="Grigoriev I.V."/>
            <person name="Debuchy R."/>
            <person name="Gladieux P."/>
            <person name="Thoren M.H."/>
            <person name="Johannesson H."/>
        </authorList>
    </citation>
    <scope>NUCLEOTIDE SEQUENCE</scope>
    <source>
        <strain evidence="2">PSN243</strain>
    </source>
</reference>
<sequence>MPFLNPIMFPDIDDEEAVQLGEARDHQEQADEQPEEQLNEQPEEQLNEQPEEHPVEPAVEPHADDNHHQINQAAFEGNSLSIKAEVQSFIRIKSAWQMSPTATRALASPIKPIGSANSIVLTRLPNSTITLNSPSSIKVKHLAIDSANSIVLIRLSSSTTILNRPSSTKVKHLAIFTSLSLVNSVSSDEDQDGSPDLEQQDDIAANLLTTRTDRYTGLIQSAEDLESYKTILATYNNNNNNNNNNNTKADEAAQSDPLYPKSFGDKVALVQRLVVAMKKVDNIIDSPRSCKVTKVRKISDIAFEIMGFRLVDTIMEVHNGQLGFTKYRIDDVKDWSFKAGLTFTERFQKLEDTLMKSKAAVASLTEADRGRRLVANPAGEVGNNRGNAAKGLKLKSASGPAAAAPAAGGHNVLHGRVAKAAASRPNRAAGSKKGKEKEL</sequence>
<feature type="region of interest" description="Disordered" evidence="1">
    <location>
        <begin position="400"/>
        <end position="439"/>
    </location>
</feature>
<feature type="compositionally biased region" description="Basic and acidic residues" evidence="1">
    <location>
        <begin position="50"/>
        <end position="63"/>
    </location>
</feature>
<evidence type="ECO:0000313" key="2">
    <source>
        <dbReference type="EMBL" id="KAK4445706.1"/>
    </source>
</evidence>
<accession>A0AAV9GB49</accession>
<feature type="compositionally biased region" description="Low complexity" evidence="1">
    <location>
        <begin position="418"/>
        <end position="429"/>
    </location>
</feature>
<keyword evidence="3" id="KW-1185">Reference proteome</keyword>
<feature type="compositionally biased region" description="Acidic residues" evidence="1">
    <location>
        <begin position="30"/>
        <end position="46"/>
    </location>
</feature>
<dbReference type="AlphaFoldDB" id="A0AAV9GB49"/>